<evidence type="ECO:0000313" key="2">
    <source>
        <dbReference type="EMBL" id="KAL3392947.1"/>
    </source>
</evidence>
<feature type="region of interest" description="Disordered" evidence="1">
    <location>
        <begin position="435"/>
        <end position="460"/>
    </location>
</feature>
<protein>
    <submittedName>
        <fullName evidence="2">Uncharacterized protein</fullName>
    </submittedName>
</protein>
<feature type="compositionally biased region" description="Basic residues" evidence="1">
    <location>
        <begin position="53"/>
        <end position="77"/>
    </location>
</feature>
<sequence length="460" mass="52986">MRHRDGRVRSRSRSRSHTYRSSSRASSRSNSHRRGRSRGSRYDYDDERNRSYDRHRRSRHRSSRRSNSRRTRYRTRSRSVSYRSRRGEDEHRQGRRHDRRHVRNREEDENSESSGNSRLRRSRSSSFLSRHTPSPPTTPSHVAATGTIDVDLINANSDKMNNEAHTRDVQVSDSTNATASKTLSNPAPLEKKSELPSSAVVDNDIEVIEIDEVAKRVLGDDPTLPTKQKSPVHNHLVVRWKDCLYNGLNSEATDKLIKAYEPIEQFNAQKMNPELMHMLSDKVKKRDAYFVKTQKLAGSALTAIGFAASSLLGKDNVLNREFLIEKLFDAGKIISLLHHGQLIGRKSCIFPLLKKNIRPIVNDLKTDEFVFGRDMMVNVKKLAGDGKQTLILEETSYKKENNRFLNSNRPLTKPNFVSQVGQKYYKSAHFKKNVFNSKNSKPNSQNTFNQNRSQGQNRKR</sequence>
<dbReference type="PANTHER" id="PTHR34239">
    <property type="entry name" value="APPLE DOMAIN-CONTAINING PROTEIN"/>
    <property type="match status" value="1"/>
</dbReference>
<dbReference type="EMBL" id="JBJJXI010000101">
    <property type="protein sequence ID" value="KAL3392947.1"/>
    <property type="molecule type" value="Genomic_DNA"/>
</dbReference>
<feature type="compositionally biased region" description="Polar residues" evidence="1">
    <location>
        <begin position="171"/>
        <end position="185"/>
    </location>
</feature>
<dbReference type="Proteomes" id="UP001627154">
    <property type="component" value="Unassembled WGS sequence"/>
</dbReference>
<accession>A0ABD2WIN2</accession>
<organism evidence="2 3">
    <name type="scientific">Trichogramma kaykai</name>
    <dbReference type="NCBI Taxonomy" id="54128"/>
    <lineage>
        <taxon>Eukaryota</taxon>
        <taxon>Metazoa</taxon>
        <taxon>Ecdysozoa</taxon>
        <taxon>Arthropoda</taxon>
        <taxon>Hexapoda</taxon>
        <taxon>Insecta</taxon>
        <taxon>Pterygota</taxon>
        <taxon>Neoptera</taxon>
        <taxon>Endopterygota</taxon>
        <taxon>Hymenoptera</taxon>
        <taxon>Apocrita</taxon>
        <taxon>Proctotrupomorpha</taxon>
        <taxon>Chalcidoidea</taxon>
        <taxon>Trichogrammatidae</taxon>
        <taxon>Trichogramma</taxon>
    </lineage>
</organism>
<feature type="compositionally biased region" description="Basic residues" evidence="1">
    <location>
        <begin position="1"/>
        <end position="18"/>
    </location>
</feature>
<feature type="compositionally biased region" description="Polar residues" evidence="1">
    <location>
        <begin position="445"/>
        <end position="460"/>
    </location>
</feature>
<feature type="compositionally biased region" description="Basic residues" evidence="1">
    <location>
        <begin position="93"/>
        <end position="103"/>
    </location>
</feature>
<feature type="compositionally biased region" description="Basic and acidic residues" evidence="1">
    <location>
        <begin position="40"/>
        <end position="52"/>
    </location>
</feature>
<comment type="caution">
    <text evidence="2">The sequence shown here is derived from an EMBL/GenBank/DDBJ whole genome shotgun (WGS) entry which is preliminary data.</text>
</comment>
<proteinExistence type="predicted"/>
<name>A0ABD2WIN2_9HYME</name>
<feature type="compositionally biased region" description="Low complexity" evidence="1">
    <location>
        <begin position="19"/>
        <end position="29"/>
    </location>
</feature>
<keyword evidence="3" id="KW-1185">Reference proteome</keyword>
<feature type="compositionally biased region" description="Low complexity" evidence="1">
    <location>
        <begin position="435"/>
        <end position="444"/>
    </location>
</feature>
<reference evidence="2 3" key="1">
    <citation type="journal article" date="2024" name="bioRxiv">
        <title>A reference genome for Trichogramma kaykai: A tiny desert-dwelling parasitoid wasp with competing sex-ratio distorters.</title>
        <authorList>
            <person name="Culotta J."/>
            <person name="Lindsey A.R."/>
        </authorList>
    </citation>
    <scope>NUCLEOTIDE SEQUENCE [LARGE SCALE GENOMIC DNA]</scope>
    <source>
        <strain evidence="2 3">KSX58</strain>
    </source>
</reference>
<feature type="compositionally biased region" description="Basic residues" evidence="1">
    <location>
        <begin position="30"/>
        <end position="39"/>
    </location>
</feature>
<gene>
    <name evidence="2" type="ORF">TKK_012642</name>
</gene>
<dbReference type="PANTHER" id="PTHR34239:SF2">
    <property type="entry name" value="TRANSPOSABLE ELEMENT P TRANSPOSASE_THAP9 CONSERVED DOMAIN-CONTAINING PROTEIN"/>
    <property type="match status" value="1"/>
</dbReference>
<dbReference type="AlphaFoldDB" id="A0ABD2WIN2"/>
<feature type="region of interest" description="Disordered" evidence="1">
    <location>
        <begin position="165"/>
        <end position="195"/>
    </location>
</feature>
<feature type="region of interest" description="Disordered" evidence="1">
    <location>
        <begin position="1"/>
        <end position="144"/>
    </location>
</feature>
<evidence type="ECO:0000256" key="1">
    <source>
        <dbReference type="SAM" id="MobiDB-lite"/>
    </source>
</evidence>
<evidence type="ECO:0000313" key="3">
    <source>
        <dbReference type="Proteomes" id="UP001627154"/>
    </source>
</evidence>